<sequence length="541" mass="56260">MAADPSQIPSVPSSAHTRMPGQTEAPPRSRTQSEAPRGSLDHIPHPAAVPQIDRGMSVPSPHRQNSGLPFRGPRSLKESEGRRGTNLHLRGTDTGREGPTDVSDATAGLGETLRSPSPPGTAVRVIRGPPASCIGSVSIPVGPEWGTRRRQQHQPQSSAVEGPRRSSAHPSHRLGVETFGGGLDGLDDLVSEIPKQISDTALISPAHAHKGGTRRGGMPSQQQQQQQHNEGSEEEPLYFQQEQQQQQRCEVVGVGEEAIWPRLEIEPSRSRSLDTPGGQPATGEGRRSSADARGGVRGPTEAATTRASGSSGHYAGAGVSGPSRSTTNGAPPNHLGRFASAATQQQQQRQQQVQVLSPPVSFTSGDWGKTGAGGGGGAVGGLREGGGDERGGAGEDEATRDGAEMQMRREGEGREERRKTRRPNRGNSVIIHGERGNGTDEESERESEEEGGDGERGCVEGTAREGHVGADGDGGKGETTVQEGGSSGALGVSSGCDSLGLSRRESDRVGGGDGEEAETERTAANGPGGDRGWKQELAGGG</sequence>
<feature type="compositionally biased region" description="Low complexity" evidence="1">
    <location>
        <begin position="344"/>
        <end position="355"/>
    </location>
</feature>
<dbReference type="VEuPathDB" id="CryptoDB:Cvel_17425"/>
<feature type="compositionally biased region" description="Polar residues" evidence="1">
    <location>
        <begin position="7"/>
        <end position="16"/>
    </location>
</feature>
<feature type="compositionally biased region" description="Basic and acidic residues" evidence="1">
    <location>
        <begin position="263"/>
        <end position="272"/>
    </location>
</feature>
<feature type="compositionally biased region" description="Low complexity" evidence="1">
    <location>
        <begin position="307"/>
        <end position="321"/>
    </location>
</feature>
<feature type="compositionally biased region" description="Low complexity" evidence="1">
    <location>
        <begin position="237"/>
        <end position="257"/>
    </location>
</feature>
<dbReference type="EMBL" id="CDMZ01000428">
    <property type="protein sequence ID" value="CEM14064.1"/>
    <property type="molecule type" value="Genomic_DNA"/>
</dbReference>
<name>A0A0G4FK26_9ALVE</name>
<feature type="compositionally biased region" description="Gly residues" evidence="1">
    <location>
        <begin position="368"/>
        <end position="384"/>
    </location>
</feature>
<proteinExistence type="predicted"/>
<organism evidence="2">
    <name type="scientific">Chromera velia CCMP2878</name>
    <dbReference type="NCBI Taxonomy" id="1169474"/>
    <lineage>
        <taxon>Eukaryota</taxon>
        <taxon>Sar</taxon>
        <taxon>Alveolata</taxon>
        <taxon>Colpodellida</taxon>
        <taxon>Chromeraceae</taxon>
        <taxon>Chromera</taxon>
    </lineage>
</organism>
<dbReference type="AlphaFoldDB" id="A0A0G4FK26"/>
<evidence type="ECO:0000313" key="2">
    <source>
        <dbReference type="EMBL" id="CEM14064.1"/>
    </source>
</evidence>
<feature type="region of interest" description="Disordered" evidence="1">
    <location>
        <begin position="1"/>
        <end position="185"/>
    </location>
</feature>
<reference evidence="2" key="1">
    <citation type="submission" date="2014-11" db="EMBL/GenBank/DDBJ databases">
        <authorList>
            <person name="Otto D Thomas"/>
            <person name="Naeem Raeece"/>
        </authorList>
    </citation>
    <scope>NUCLEOTIDE SEQUENCE</scope>
</reference>
<feature type="compositionally biased region" description="Basic and acidic residues" evidence="1">
    <location>
        <begin position="453"/>
        <end position="476"/>
    </location>
</feature>
<feature type="compositionally biased region" description="Basic and acidic residues" evidence="1">
    <location>
        <begin position="385"/>
        <end position="418"/>
    </location>
</feature>
<protein>
    <submittedName>
        <fullName evidence="2">Uncharacterized protein</fullName>
    </submittedName>
</protein>
<accession>A0A0G4FK26</accession>
<feature type="compositionally biased region" description="Acidic residues" evidence="1">
    <location>
        <begin position="439"/>
        <end position="452"/>
    </location>
</feature>
<feature type="region of interest" description="Disordered" evidence="1">
    <location>
        <begin position="197"/>
        <end position="541"/>
    </location>
</feature>
<feature type="compositionally biased region" description="Basic and acidic residues" evidence="1">
    <location>
        <begin position="90"/>
        <end position="99"/>
    </location>
</feature>
<gene>
    <name evidence="2" type="ORF">Cvel_17425</name>
</gene>
<evidence type="ECO:0000256" key="1">
    <source>
        <dbReference type="SAM" id="MobiDB-lite"/>
    </source>
</evidence>